<dbReference type="Proteomes" id="UP000241074">
    <property type="component" value="Chromosome"/>
</dbReference>
<name>A0A2P1PXM3_9GAMM</name>
<reference evidence="3 4" key="1">
    <citation type="submission" date="2018-03" db="EMBL/GenBank/DDBJ databases">
        <title>Ahniella affigens gen. nov., sp. nov., a gammaproteobacterium isolated from sandy soil near a stream.</title>
        <authorList>
            <person name="Ko Y."/>
            <person name="Kim J.-H."/>
        </authorList>
    </citation>
    <scope>NUCLEOTIDE SEQUENCE [LARGE SCALE GENOMIC DNA]</scope>
    <source>
        <strain evidence="3 4">D13</strain>
    </source>
</reference>
<dbReference type="Pfam" id="PF00753">
    <property type="entry name" value="Lactamase_B"/>
    <property type="match status" value="1"/>
</dbReference>
<dbReference type="PANTHER" id="PTHR34512:SF30">
    <property type="entry name" value="OUTER MEMBRANE PROTEIN ASSEMBLY FACTOR BAMB"/>
    <property type="match status" value="1"/>
</dbReference>
<dbReference type="InterPro" id="IPR002372">
    <property type="entry name" value="PQQ_rpt_dom"/>
</dbReference>
<dbReference type="SUPFAM" id="SSF56281">
    <property type="entry name" value="Metallo-hydrolase/oxidoreductase"/>
    <property type="match status" value="1"/>
</dbReference>
<proteinExistence type="predicted"/>
<keyword evidence="4" id="KW-1185">Reference proteome</keyword>
<evidence type="ECO:0000259" key="2">
    <source>
        <dbReference type="SMART" id="SM00849"/>
    </source>
</evidence>
<dbReference type="Pfam" id="PF13360">
    <property type="entry name" value="PQQ_2"/>
    <property type="match status" value="2"/>
</dbReference>
<dbReference type="SMART" id="SM00849">
    <property type="entry name" value="Lactamase_B"/>
    <property type="match status" value="1"/>
</dbReference>
<dbReference type="EMBL" id="CP027860">
    <property type="protein sequence ID" value="AVP99603.1"/>
    <property type="molecule type" value="Genomic_DNA"/>
</dbReference>
<dbReference type="InterPro" id="IPR001279">
    <property type="entry name" value="Metallo-B-lactamas"/>
</dbReference>
<dbReference type="Gene3D" id="3.60.15.10">
    <property type="entry name" value="Ribonuclease Z/Hydroxyacylglutathione hydrolase-like"/>
    <property type="match status" value="1"/>
</dbReference>
<evidence type="ECO:0000256" key="1">
    <source>
        <dbReference type="SAM" id="SignalP"/>
    </source>
</evidence>
<accession>A0A2P1PXM3</accession>
<dbReference type="SMART" id="SM00564">
    <property type="entry name" value="PQQ"/>
    <property type="match status" value="8"/>
</dbReference>
<dbReference type="InterPro" id="IPR036866">
    <property type="entry name" value="RibonucZ/Hydroxyglut_hydro"/>
</dbReference>
<dbReference type="Gene3D" id="2.130.10.10">
    <property type="entry name" value="YVTN repeat-like/Quinoprotein amine dehydrogenase"/>
    <property type="match status" value="1"/>
</dbReference>
<dbReference type="KEGG" id="xba:C7S18_21565"/>
<evidence type="ECO:0000313" key="4">
    <source>
        <dbReference type="Proteomes" id="UP000241074"/>
    </source>
</evidence>
<organism evidence="3 4">
    <name type="scientific">Ahniella affigens</name>
    <dbReference type="NCBI Taxonomy" id="2021234"/>
    <lineage>
        <taxon>Bacteria</taxon>
        <taxon>Pseudomonadati</taxon>
        <taxon>Pseudomonadota</taxon>
        <taxon>Gammaproteobacteria</taxon>
        <taxon>Lysobacterales</taxon>
        <taxon>Rhodanobacteraceae</taxon>
        <taxon>Ahniella</taxon>
    </lineage>
</organism>
<dbReference type="AlphaFoldDB" id="A0A2P1PXM3"/>
<dbReference type="InterPro" id="IPR015943">
    <property type="entry name" value="WD40/YVTN_repeat-like_dom_sf"/>
</dbReference>
<dbReference type="Gene3D" id="2.40.128.630">
    <property type="match status" value="1"/>
</dbReference>
<gene>
    <name evidence="3" type="ORF">C7S18_21565</name>
</gene>
<feature type="chain" id="PRO_5015106294" description="Metallo-beta-lactamase domain-containing protein" evidence="1">
    <location>
        <begin position="31"/>
        <end position="805"/>
    </location>
</feature>
<feature type="signal peptide" evidence="1">
    <location>
        <begin position="1"/>
        <end position="30"/>
    </location>
</feature>
<dbReference type="InterPro" id="IPR018391">
    <property type="entry name" value="PQQ_b-propeller_rpt"/>
</dbReference>
<keyword evidence="1" id="KW-0732">Signal</keyword>
<reference evidence="3 4" key="2">
    <citation type="submission" date="2018-03" db="EMBL/GenBank/DDBJ databases">
        <authorList>
            <person name="Keele B.F."/>
        </authorList>
    </citation>
    <scope>NUCLEOTIDE SEQUENCE [LARGE SCALE GENOMIC DNA]</scope>
    <source>
        <strain evidence="3 4">D13</strain>
    </source>
</reference>
<sequence>MVIKTGIFGKQALPRLASWFAILFAMTAAASAPDPIEGKWLGQVGTAKERIEVGLEFRQTATGALEVRLTQPISNYFDEHVDGDVRRSGDAVSVDALALNLKLEGEQLRGTYPGPNSQAEFKRARALPTASAPPKLPTGPAPRWQTRLGGQVYASPVVADGIAYVGTTGGVLNAVRIADGAFEWAVPMGSAMFGDVLIDGAAIYVVADNGFLFKLSRRDGKELWRYPLGDADAGRVLPHPQVFDWDWQAPKPLLADGTIYVGAGDGGFHAIDASSGQRRWRFETAGRIRNGAAVDGDRVIFGSTDHHVYALRRDNGQEVWRFDSGAAIDATPVLSDGTLLIGNRGGGLYALNAATGTLNWRLYFWGSWVESTPVVADGIVYVGSSDLRRVSAINLKDGVVLWRSDVYGWTWGTPLLTDQHVYAASAGGTPYFVKHVAALSKLDRKTGRLLQRWPMPDTGGHQWGIAGSPVLSGNTLVVASIEGSLYGFPNEDGEATDVPTSKSGVAVATGITLIPGAFAQGRQPDGNTVVFEAPDGLIVLDTGRHVEHTRQIIDFAEALKQPVAVILNSHWHLDHISGNPRLRQQYPTLRAYASPAIEGAMAGFLARSRLDGLAFLKQPGDPIQQAEVRADIASIESGPALYPDVRIAEAGTRRFAGLELQVGVAKHAATEADLWFYEPNTRVLAAGDLVTLPAPFFDTACPASWQKHLAELDAVDFATLVPGHGPVMSHADFKQYRHAFDQLLACADRDDAASSCIQHWQQDAARWLTRESDRKLAAGLLGYYFSSHLRGNDDKLAALCADSTK</sequence>
<feature type="domain" description="Metallo-beta-lactamase" evidence="2">
    <location>
        <begin position="525"/>
        <end position="724"/>
    </location>
</feature>
<evidence type="ECO:0000313" key="3">
    <source>
        <dbReference type="EMBL" id="AVP99603.1"/>
    </source>
</evidence>
<protein>
    <recommendedName>
        <fullName evidence="2">Metallo-beta-lactamase domain-containing protein</fullName>
    </recommendedName>
</protein>
<dbReference type="PANTHER" id="PTHR34512">
    <property type="entry name" value="CELL SURFACE PROTEIN"/>
    <property type="match status" value="1"/>
</dbReference>
<dbReference type="Gene3D" id="2.140.10.10">
    <property type="entry name" value="Quinoprotein alcohol dehydrogenase-like superfamily"/>
    <property type="match status" value="1"/>
</dbReference>
<dbReference type="SUPFAM" id="SSF50998">
    <property type="entry name" value="Quinoprotein alcohol dehydrogenase-like"/>
    <property type="match status" value="3"/>
</dbReference>
<dbReference type="InterPro" id="IPR011047">
    <property type="entry name" value="Quinoprotein_ADH-like_sf"/>
</dbReference>